<accession>A0A4Y2UDD0</accession>
<keyword evidence="2" id="KW-1185">Reference proteome</keyword>
<evidence type="ECO:0000313" key="2">
    <source>
        <dbReference type="Proteomes" id="UP000499080"/>
    </source>
</evidence>
<gene>
    <name evidence="1" type="ORF">AVEN_205155_1</name>
</gene>
<sequence length="98" mass="11267">MLFSISLIISEDCFLRCCFPPLTNSPPITSCSETQCNCAALRWSALGYDFPQAQRYHYYPPQSPHIAKTTQSRSLGSIWYCLRFLNVTFDSFVQMKLL</sequence>
<dbReference type="AlphaFoldDB" id="A0A4Y2UDD0"/>
<name>A0A4Y2UDD0_ARAVE</name>
<protein>
    <submittedName>
        <fullName evidence="1">Uncharacterized protein</fullName>
    </submittedName>
</protein>
<evidence type="ECO:0000313" key="1">
    <source>
        <dbReference type="EMBL" id="GBO10652.1"/>
    </source>
</evidence>
<reference evidence="1 2" key="1">
    <citation type="journal article" date="2019" name="Sci. Rep.">
        <title>Orb-weaving spider Araneus ventricosus genome elucidates the spidroin gene catalogue.</title>
        <authorList>
            <person name="Kono N."/>
            <person name="Nakamura H."/>
            <person name="Ohtoshi R."/>
            <person name="Moran D.A.P."/>
            <person name="Shinohara A."/>
            <person name="Yoshida Y."/>
            <person name="Fujiwara M."/>
            <person name="Mori M."/>
            <person name="Tomita M."/>
            <person name="Arakawa K."/>
        </authorList>
    </citation>
    <scope>NUCLEOTIDE SEQUENCE [LARGE SCALE GENOMIC DNA]</scope>
</reference>
<dbReference type="EMBL" id="BGPR01035707">
    <property type="protein sequence ID" value="GBO10652.1"/>
    <property type="molecule type" value="Genomic_DNA"/>
</dbReference>
<organism evidence="1 2">
    <name type="scientific">Araneus ventricosus</name>
    <name type="common">Orbweaver spider</name>
    <name type="synonym">Epeira ventricosa</name>
    <dbReference type="NCBI Taxonomy" id="182803"/>
    <lineage>
        <taxon>Eukaryota</taxon>
        <taxon>Metazoa</taxon>
        <taxon>Ecdysozoa</taxon>
        <taxon>Arthropoda</taxon>
        <taxon>Chelicerata</taxon>
        <taxon>Arachnida</taxon>
        <taxon>Araneae</taxon>
        <taxon>Araneomorphae</taxon>
        <taxon>Entelegynae</taxon>
        <taxon>Araneoidea</taxon>
        <taxon>Araneidae</taxon>
        <taxon>Araneus</taxon>
    </lineage>
</organism>
<dbReference type="Proteomes" id="UP000499080">
    <property type="component" value="Unassembled WGS sequence"/>
</dbReference>
<proteinExistence type="predicted"/>
<comment type="caution">
    <text evidence="1">The sequence shown here is derived from an EMBL/GenBank/DDBJ whole genome shotgun (WGS) entry which is preliminary data.</text>
</comment>